<dbReference type="InterPro" id="IPR023797">
    <property type="entry name" value="RNA3'_phos_cyclase_dom"/>
</dbReference>
<feature type="domain" description="RNA 3'-terminal phosphate cyclase" evidence="1">
    <location>
        <begin position="19"/>
        <end position="391"/>
    </location>
</feature>
<dbReference type="PANTHER" id="PTHR11096">
    <property type="entry name" value="RNA 3' TERMINAL PHOSPHATE CYCLASE"/>
    <property type="match status" value="1"/>
</dbReference>
<dbReference type="GO" id="GO:0003963">
    <property type="term" value="F:RNA-3'-phosphate cyclase activity"/>
    <property type="evidence" value="ECO:0007669"/>
    <property type="project" value="TreeGrafter"/>
</dbReference>
<dbReference type="EMBL" id="CDMZ01004910">
    <property type="protein sequence ID" value="CEM51317.1"/>
    <property type="molecule type" value="Genomic_DNA"/>
</dbReference>
<evidence type="ECO:0000313" key="2">
    <source>
        <dbReference type="EMBL" id="CEM51317.1"/>
    </source>
</evidence>
<dbReference type="GO" id="GO:0005634">
    <property type="term" value="C:nucleus"/>
    <property type="evidence" value="ECO:0007669"/>
    <property type="project" value="TreeGrafter"/>
</dbReference>
<name>A0A0G4I2Z9_9ALVE</name>
<dbReference type="InterPro" id="IPR020719">
    <property type="entry name" value="RNA3'_term_phos_cycl-like_CS"/>
</dbReference>
<dbReference type="SUPFAM" id="SSF55205">
    <property type="entry name" value="EPT/RTPC-like"/>
    <property type="match status" value="1"/>
</dbReference>
<protein>
    <recommendedName>
        <fullName evidence="1">RNA 3'-terminal phosphate cyclase domain-containing protein</fullName>
    </recommendedName>
</protein>
<organism evidence="2">
    <name type="scientific">Chromera velia CCMP2878</name>
    <dbReference type="NCBI Taxonomy" id="1169474"/>
    <lineage>
        <taxon>Eukaryota</taxon>
        <taxon>Sar</taxon>
        <taxon>Alveolata</taxon>
        <taxon>Colpodellida</taxon>
        <taxon>Chromeraceae</taxon>
        <taxon>Chromera</taxon>
    </lineage>
</organism>
<reference evidence="2" key="1">
    <citation type="submission" date="2014-11" db="EMBL/GenBank/DDBJ databases">
        <authorList>
            <person name="Otto D Thomas"/>
            <person name="Naeem Raeece"/>
        </authorList>
    </citation>
    <scope>NUCLEOTIDE SEQUENCE</scope>
</reference>
<dbReference type="InterPro" id="IPR037136">
    <property type="entry name" value="RNA3'_phos_cyclase_dom_sf"/>
</dbReference>
<dbReference type="InterPro" id="IPR000228">
    <property type="entry name" value="RNA3'_term_phos_cyc"/>
</dbReference>
<proteinExistence type="predicted"/>
<dbReference type="Gene3D" id="3.30.360.20">
    <property type="entry name" value="RNA 3'-terminal phosphate cyclase, insert domain"/>
    <property type="match status" value="1"/>
</dbReference>
<dbReference type="InterPro" id="IPR013792">
    <property type="entry name" value="RNA3'P_cycl/enolpyr_Trfase_a/b"/>
</dbReference>
<dbReference type="Pfam" id="PF01137">
    <property type="entry name" value="RTC"/>
    <property type="match status" value="1"/>
</dbReference>
<accession>A0A0G4I2Z9</accession>
<dbReference type="GO" id="GO:0006396">
    <property type="term" value="P:RNA processing"/>
    <property type="evidence" value="ECO:0007669"/>
    <property type="project" value="InterPro"/>
</dbReference>
<dbReference type="Gene3D" id="3.65.10.20">
    <property type="entry name" value="RNA 3'-terminal phosphate cyclase domain"/>
    <property type="match status" value="1"/>
</dbReference>
<sequence>MIGGGGDGTVWTDVDGSLLEGGGQILRNSAAYSVIFNRPVRVFNIRAKRKNPGLAAQHLASLQLVADVCGASDGFEGGYVGSCQIGLRPSKLEGGSFEADPGTAGSISLMIQASLPTLLFAGGETHLTLQGGTDVSFSPSVNYLAEALFPRLRQMGASVDMQVVKRGLFPKGGGKVKLQVQPLKEPLRPIELNGAFEGIDASSGRLRGGPSALTEVSVRVFGAGNSDVVAEAESAKHSAIERCGEKLQRGEWVLGEGVGDWGSVKLSGQVDRLIPGQSVQKGVTGTGVDITVKRADGSVYHSCIPTDRKERVGDTVLKAADALDECLGGSNGRCPTGTGGYATVDEHLQDQLILPMALANGRSRMLSGPPTLHTQTAIHIASLFTSAKFTIRAIGAEAEYQDLSCRGLHVIECDGIGFSTSSENPGGIAASATSSASGVS</sequence>
<gene>
    <name evidence="2" type="ORF">Cvel_10548</name>
</gene>
<dbReference type="VEuPathDB" id="CryptoDB:Cvel_10548"/>
<dbReference type="InterPro" id="IPR036553">
    <property type="entry name" value="RPTC_insert"/>
</dbReference>
<dbReference type="PROSITE" id="PS01287">
    <property type="entry name" value="RTC"/>
    <property type="match status" value="1"/>
</dbReference>
<evidence type="ECO:0000259" key="1">
    <source>
        <dbReference type="Pfam" id="PF01137"/>
    </source>
</evidence>
<dbReference type="AlphaFoldDB" id="A0A0G4I2Z9"/>
<dbReference type="PANTHER" id="PTHR11096:SF0">
    <property type="entry name" value="RNA 3'-TERMINAL PHOSPHATE CYCLASE"/>
    <property type="match status" value="1"/>
</dbReference>